<dbReference type="AlphaFoldDB" id="A0A7R8Z511"/>
<evidence type="ECO:0000256" key="1">
    <source>
        <dbReference type="SAM" id="MobiDB-lite"/>
    </source>
</evidence>
<proteinExistence type="predicted"/>
<protein>
    <submittedName>
        <fullName evidence="2">Uncharacterized protein</fullName>
    </submittedName>
</protein>
<reference evidence="2" key="1">
    <citation type="submission" date="2020-11" db="EMBL/GenBank/DDBJ databases">
        <authorList>
            <person name="Tran Van P."/>
        </authorList>
    </citation>
    <scope>NUCLEOTIDE SEQUENCE</scope>
</reference>
<sequence length="252" mass="28532">MRMPGWIQRSPLGFGQTDERASERASDWVATLSSERASARSRAQSGRPLRTSSLLEVVRKESDETYKFNYEGHRTTFICTVERRKKRESTASYYPFGLYALSTNYANGLGTAKVELEEVNPHLRGGRVENHLGKTTPSSPNRDSNLDLPVLSSRAQHDKRFSQLRHRGGWHGREWYEHLCGRAHRIAEFFCPEVPASRKTGPVEEVRINKSKKATGNAGLGIKFKGTQNGTGNEKQVVSIEHHGFFITSEWR</sequence>
<dbReference type="EMBL" id="OA564561">
    <property type="protein sequence ID" value="CAD7194754.1"/>
    <property type="molecule type" value="Genomic_DNA"/>
</dbReference>
<feature type="region of interest" description="Disordered" evidence="1">
    <location>
        <begin position="1"/>
        <end position="27"/>
    </location>
</feature>
<accession>A0A7R8Z511</accession>
<name>A0A7R8Z511_TIMDO</name>
<gene>
    <name evidence="2" type="ORF">TDIB3V08_LOCUS1170</name>
</gene>
<organism evidence="2">
    <name type="scientific">Timema douglasi</name>
    <name type="common">Walking stick</name>
    <dbReference type="NCBI Taxonomy" id="61478"/>
    <lineage>
        <taxon>Eukaryota</taxon>
        <taxon>Metazoa</taxon>
        <taxon>Ecdysozoa</taxon>
        <taxon>Arthropoda</taxon>
        <taxon>Hexapoda</taxon>
        <taxon>Insecta</taxon>
        <taxon>Pterygota</taxon>
        <taxon>Neoptera</taxon>
        <taxon>Polyneoptera</taxon>
        <taxon>Phasmatodea</taxon>
        <taxon>Timematodea</taxon>
        <taxon>Timematoidea</taxon>
        <taxon>Timematidae</taxon>
        <taxon>Timema</taxon>
    </lineage>
</organism>
<feature type="region of interest" description="Disordered" evidence="1">
    <location>
        <begin position="126"/>
        <end position="147"/>
    </location>
</feature>
<feature type="compositionally biased region" description="Basic and acidic residues" evidence="1">
    <location>
        <begin position="17"/>
        <end position="26"/>
    </location>
</feature>
<evidence type="ECO:0000313" key="2">
    <source>
        <dbReference type="EMBL" id="CAD7194754.1"/>
    </source>
</evidence>
<feature type="compositionally biased region" description="Polar residues" evidence="1">
    <location>
        <begin position="133"/>
        <end position="143"/>
    </location>
</feature>